<organism evidence="9 10">
    <name type="scientific">Saxibacter everestensis</name>
    <dbReference type="NCBI Taxonomy" id="2909229"/>
    <lineage>
        <taxon>Bacteria</taxon>
        <taxon>Bacillati</taxon>
        <taxon>Actinomycetota</taxon>
        <taxon>Actinomycetes</taxon>
        <taxon>Micrococcales</taxon>
        <taxon>Brevibacteriaceae</taxon>
        <taxon>Saxibacter</taxon>
    </lineage>
</organism>
<dbReference type="RefSeq" id="WP_349639751.1">
    <property type="nucleotide sequence ID" value="NZ_CP090958.1"/>
</dbReference>
<accession>A0ABY8QVC9</accession>
<feature type="transmembrane region" description="Helical" evidence="7">
    <location>
        <begin position="97"/>
        <end position="125"/>
    </location>
</feature>
<dbReference type="EMBL" id="CP090958">
    <property type="protein sequence ID" value="WGW12943.1"/>
    <property type="molecule type" value="Genomic_DNA"/>
</dbReference>
<dbReference type="InterPro" id="IPR032816">
    <property type="entry name" value="VTT_dom"/>
</dbReference>
<dbReference type="PANTHER" id="PTHR30353">
    <property type="entry name" value="INNER MEMBRANE PROTEIN DEDA-RELATED"/>
    <property type="match status" value="1"/>
</dbReference>
<dbReference type="PANTHER" id="PTHR30353:SF0">
    <property type="entry name" value="TRANSMEMBRANE PROTEIN"/>
    <property type="match status" value="1"/>
</dbReference>
<keyword evidence="10" id="KW-1185">Reference proteome</keyword>
<gene>
    <name evidence="9" type="ORF">LWF01_03990</name>
</gene>
<dbReference type="InterPro" id="IPR032818">
    <property type="entry name" value="DedA-like"/>
</dbReference>
<keyword evidence="5 7" id="KW-1133">Transmembrane helix</keyword>
<feature type="transmembrane region" description="Helical" evidence="7">
    <location>
        <begin position="12"/>
        <end position="31"/>
    </location>
</feature>
<evidence type="ECO:0000256" key="7">
    <source>
        <dbReference type="RuleBase" id="RU367016"/>
    </source>
</evidence>
<evidence type="ECO:0000256" key="6">
    <source>
        <dbReference type="ARBA" id="ARBA00023136"/>
    </source>
</evidence>
<evidence type="ECO:0000313" key="9">
    <source>
        <dbReference type="EMBL" id="WGW12943.1"/>
    </source>
</evidence>
<comment type="caution">
    <text evidence="7">Lacks conserved residue(s) required for the propagation of feature annotation.</text>
</comment>
<reference evidence="9 10" key="1">
    <citation type="submission" date="2023-05" db="EMBL/GenBank/DDBJ databases">
        <title>Lithophilousrod everest ZFBP1038 complete genpme.</title>
        <authorList>
            <person name="Tian M."/>
        </authorList>
    </citation>
    <scope>NUCLEOTIDE SEQUENCE [LARGE SCALE GENOMIC DNA]</scope>
    <source>
        <strain evidence="9 10">ZFBP1038</strain>
    </source>
</reference>
<keyword evidence="3 7" id="KW-1003">Cell membrane</keyword>
<dbReference type="Pfam" id="PF09335">
    <property type="entry name" value="VTT_dom"/>
    <property type="match status" value="1"/>
</dbReference>
<evidence type="ECO:0000259" key="8">
    <source>
        <dbReference type="Pfam" id="PF09335"/>
    </source>
</evidence>
<dbReference type="Proteomes" id="UP001209083">
    <property type="component" value="Chromosome"/>
</dbReference>
<protein>
    <submittedName>
        <fullName evidence="9">DedA family protein</fullName>
    </submittedName>
</protein>
<sequence>MLAQLDGLPFSLVYLALFAIVFARAQLTYWLGRLAGVGARRIGWGRRLLDRPQVQLAEQRLNRYGAPAISLSFLTVGLQTAINALAGAARMPFLKYLLAMLVGCAAWALVYSTIGIAALWAWVAIAAESPFGAAVIATLIVAAVVSLVVWRRRRAGREAPEAIDADEQVVRGRAQV</sequence>
<comment type="similarity">
    <text evidence="2 7">Belongs to the DedA family.</text>
</comment>
<keyword evidence="4 7" id="KW-0812">Transmembrane</keyword>
<feature type="domain" description="VTT" evidence="8">
    <location>
        <begin position="13"/>
        <end position="115"/>
    </location>
</feature>
<evidence type="ECO:0000256" key="1">
    <source>
        <dbReference type="ARBA" id="ARBA00004651"/>
    </source>
</evidence>
<feature type="transmembrane region" description="Helical" evidence="7">
    <location>
        <begin position="131"/>
        <end position="150"/>
    </location>
</feature>
<keyword evidence="6 7" id="KW-0472">Membrane</keyword>
<evidence type="ECO:0000256" key="3">
    <source>
        <dbReference type="ARBA" id="ARBA00022475"/>
    </source>
</evidence>
<proteinExistence type="inferred from homology"/>
<name>A0ABY8QVC9_9MICO</name>
<evidence type="ECO:0000256" key="2">
    <source>
        <dbReference type="ARBA" id="ARBA00010792"/>
    </source>
</evidence>
<evidence type="ECO:0000313" key="10">
    <source>
        <dbReference type="Proteomes" id="UP001209083"/>
    </source>
</evidence>
<evidence type="ECO:0000256" key="5">
    <source>
        <dbReference type="ARBA" id="ARBA00022989"/>
    </source>
</evidence>
<comment type="subcellular location">
    <subcellularLocation>
        <location evidence="1 7">Cell membrane</location>
        <topology evidence="1 7">Multi-pass membrane protein</topology>
    </subcellularLocation>
</comment>
<evidence type="ECO:0000256" key="4">
    <source>
        <dbReference type="ARBA" id="ARBA00022692"/>
    </source>
</evidence>